<comment type="caution">
    <text evidence="1">The sequence shown here is derived from an EMBL/GenBank/DDBJ whole genome shotgun (WGS) entry which is preliminary data.</text>
</comment>
<protein>
    <recommendedName>
        <fullName evidence="3">Restriction endonuclease</fullName>
    </recommendedName>
</protein>
<evidence type="ECO:0008006" key="3">
    <source>
        <dbReference type="Google" id="ProtNLM"/>
    </source>
</evidence>
<gene>
    <name evidence="1" type="ORF">ACFSJD_02635</name>
</gene>
<keyword evidence="2" id="KW-1185">Reference proteome</keyword>
<proteinExistence type="predicted"/>
<evidence type="ECO:0000313" key="1">
    <source>
        <dbReference type="EMBL" id="MFD1516365.1"/>
    </source>
</evidence>
<reference evidence="2" key="1">
    <citation type="journal article" date="2019" name="Int. J. Syst. Evol. Microbiol.">
        <title>The Global Catalogue of Microorganisms (GCM) 10K type strain sequencing project: providing services to taxonomists for standard genome sequencing and annotation.</title>
        <authorList>
            <consortium name="The Broad Institute Genomics Platform"/>
            <consortium name="The Broad Institute Genome Sequencing Center for Infectious Disease"/>
            <person name="Wu L."/>
            <person name="Ma J."/>
        </authorList>
    </citation>
    <scope>NUCLEOTIDE SEQUENCE [LARGE SCALE GENOMIC DNA]</scope>
    <source>
        <strain evidence="2">CCM 7043</strain>
    </source>
</reference>
<evidence type="ECO:0000313" key="2">
    <source>
        <dbReference type="Proteomes" id="UP001597114"/>
    </source>
</evidence>
<sequence length="341" mass="37462">MAQVVIQPSYGSTDARKHWDRTLKAKINFADGELQEALTNEQLTALMAMHPEGAARFWGATPNHDKRMSTLRPGDVILFTGQKIVRGVGEVGHSFRNAPFANALWNPHPTNGSFHNVYSLLTFQPVHIPYEEIWDLPSFNPGDMFMGLRFLDEGKGEEILAGLAIETFVAGQLANEQEQMVEAALAGGTVIPAEAVNAVHTSYDKSGGTVLVHRAEALLVKEYIESLNLDAGKRFKTPDGGIADLYVEGPEGVEIVEAKRGADRQFVRQTLSQLLDYAPHSPKPADRLTALFPSQPASSSIELLHRYGVDCVYRAGSGAFTRLAAADDIRFYLQQRWTAVT</sequence>
<organism evidence="1 2">
    <name type="scientific">Pseudonocardia yunnanensis</name>
    <dbReference type="NCBI Taxonomy" id="58107"/>
    <lineage>
        <taxon>Bacteria</taxon>
        <taxon>Bacillati</taxon>
        <taxon>Actinomycetota</taxon>
        <taxon>Actinomycetes</taxon>
        <taxon>Pseudonocardiales</taxon>
        <taxon>Pseudonocardiaceae</taxon>
        <taxon>Pseudonocardia</taxon>
    </lineage>
</organism>
<dbReference type="Proteomes" id="UP001597114">
    <property type="component" value="Unassembled WGS sequence"/>
</dbReference>
<dbReference type="RefSeq" id="WP_344723192.1">
    <property type="nucleotide sequence ID" value="NZ_BAAAUS010000017.1"/>
</dbReference>
<dbReference type="EMBL" id="JBHUCO010000002">
    <property type="protein sequence ID" value="MFD1516365.1"/>
    <property type="molecule type" value="Genomic_DNA"/>
</dbReference>
<accession>A0ABW4EQW1</accession>
<name>A0ABW4EQW1_9PSEU</name>